<evidence type="ECO:0000256" key="1">
    <source>
        <dbReference type="ARBA" id="ARBA00000085"/>
    </source>
</evidence>
<dbReference type="PRINTS" id="PR00344">
    <property type="entry name" value="BCTRLSENSOR"/>
</dbReference>
<dbReference type="InterPro" id="IPR003660">
    <property type="entry name" value="HAMP_dom"/>
</dbReference>
<dbReference type="SUPFAM" id="SSF52172">
    <property type="entry name" value="CheY-like"/>
    <property type="match status" value="1"/>
</dbReference>
<evidence type="ECO:0000259" key="14">
    <source>
        <dbReference type="PROSITE" id="PS50109"/>
    </source>
</evidence>
<comment type="catalytic activity">
    <reaction evidence="1">
        <text>ATP + protein L-histidine = ADP + protein N-phospho-L-histidine.</text>
        <dbReference type="EC" id="2.7.13.3"/>
    </reaction>
</comment>
<dbReference type="CDD" id="cd12914">
    <property type="entry name" value="PDC1_DGC_like"/>
    <property type="match status" value="1"/>
</dbReference>
<dbReference type="InterPro" id="IPR003594">
    <property type="entry name" value="HATPase_dom"/>
</dbReference>
<keyword evidence="7" id="KW-0812">Transmembrane</keyword>
<dbReference type="PANTHER" id="PTHR43065:SF46">
    <property type="entry name" value="C4-DICARBOXYLATE TRANSPORT SENSOR PROTEIN DCTB"/>
    <property type="match status" value="1"/>
</dbReference>
<dbReference type="CDD" id="cd06225">
    <property type="entry name" value="HAMP"/>
    <property type="match status" value="1"/>
</dbReference>
<dbReference type="Pfam" id="PF00512">
    <property type="entry name" value="HisKA"/>
    <property type="match status" value="1"/>
</dbReference>
<feature type="domain" description="HAMP" evidence="16">
    <location>
        <begin position="285"/>
        <end position="337"/>
    </location>
</feature>
<keyword evidence="4" id="KW-1003">Cell membrane</keyword>
<feature type="modified residue" description="4-aspartylphosphate" evidence="13">
    <location>
        <position position="774"/>
    </location>
</feature>
<dbReference type="InterPro" id="IPR029151">
    <property type="entry name" value="Sensor-like_sf"/>
</dbReference>
<evidence type="ECO:0000256" key="6">
    <source>
        <dbReference type="ARBA" id="ARBA00022679"/>
    </source>
</evidence>
<evidence type="ECO:0000256" key="7">
    <source>
        <dbReference type="ARBA" id="ARBA00022692"/>
    </source>
</evidence>
<evidence type="ECO:0000256" key="2">
    <source>
        <dbReference type="ARBA" id="ARBA00004651"/>
    </source>
</evidence>
<evidence type="ECO:0000256" key="8">
    <source>
        <dbReference type="ARBA" id="ARBA00022741"/>
    </source>
</evidence>
<dbReference type="Gene3D" id="3.30.565.10">
    <property type="entry name" value="Histidine kinase-like ATPase, C-terminal domain"/>
    <property type="match status" value="1"/>
</dbReference>
<dbReference type="SUPFAM" id="SSF47384">
    <property type="entry name" value="Homodimeric domain of signal transducing histidine kinase"/>
    <property type="match status" value="1"/>
</dbReference>
<dbReference type="CDD" id="cd00082">
    <property type="entry name" value="HisKA"/>
    <property type="match status" value="1"/>
</dbReference>
<keyword evidence="10 17" id="KW-0067">ATP-binding</keyword>
<evidence type="ECO:0000256" key="13">
    <source>
        <dbReference type="PROSITE-ProRule" id="PRU00169"/>
    </source>
</evidence>
<dbReference type="Pfam" id="PF00072">
    <property type="entry name" value="Response_reg"/>
    <property type="match status" value="1"/>
</dbReference>
<reference evidence="17 18" key="1">
    <citation type="submission" date="2023-04" db="EMBL/GenBank/DDBJ databases">
        <title>Australian commercial rhizobial inoculants.</title>
        <authorList>
            <person name="Kohlmeier M.G."/>
            <person name="O'Hara G.W."/>
            <person name="Colombi E."/>
            <person name="Ramsay J.P."/>
            <person name="Terpolilli J."/>
        </authorList>
    </citation>
    <scope>NUCLEOTIDE SEQUENCE [LARGE SCALE GENOMIC DNA]</scope>
    <source>
        <strain evidence="17 18">CB627</strain>
    </source>
</reference>
<dbReference type="EMBL" id="CP121646">
    <property type="protein sequence ID" value="WFU64873.1"/>
    <property type="molecule type" value="Genomic_DNA"/>
</dbReference>
<dbReference type="SMART" id="SM00387">
    <property type="entry name" value="HATPase_c"/>
    <property type="match status" value="1"/>
</dbReference>
<evidence type="ECO:0000256" key="5">
    <source>
        <dbReference type="ARBA" id="ARBA00022553"/>
    </source>
</evidence>
<evidence type="ECO:0000259" key="16">
    <source>
        <dbReference type="PROSITE" id="PS50885"/>
    </source>
</evidence>
<dbReference type="Pfam" id="PF00672">
    <property type="entry name" value="HAMP"/>
    <property type="match status" value="1"/>
</dbReference>
<dbReference type="PROSITE" id="PS50109">
    <property type="entry name" value="HIS_KIN"/>
    <property type="match status" value="1"/>
</dbReference>
<dbReference type="InterPro" id="IPR003661">
    <property type="entry name" value="HisK_dim/P_dom"/>
</dbReference>
<keyword evidence="6" id="KW-0808">Transferase</keyword>
<evidence type="ECO:0000256" key="11">
    <source>
        <dbReference type="ARBA" id="ARBA00022989"/>
    </source>
</evidence>
<dbReference type="Gene3D" id="6.10.340.10">
    <property type="match status" value="1"/>
</dbReference>
<dbReference type="SMART" id="SM00448">
    <property type="entry name" value="REC"/>
    <property type="match status" value="1"/>
</dbReference>
<dbReference type="PROSITE" id="PS50885">
    <property type="entry name" value="HAMP"/>
    <property type="match status" value="1"/>
</dbReference>
<dbReference type="InterPro" id="IPR005467">
    <property type="entry name" value="His_kinase_dom"/>
</dbReference>
<dbReference type="InterPro" id="IPR035965">
    <property type="entry name" value="PAS-like_dom_sf"/>
</dbReference>
<proteinExistence type="predicted"/>
<dbReference type="NCBIfam" id="TIGR00229">
    <property type="entry name" value="sensory_box"/>
    <property type="match status" value="1"/>
</dbReference>
<accession>A0ABY8JLF2</accession>
<dbReference type="InterPro" id="IPR011006">
    <property type="entry name" value="CheY-like_superfamily"/>
</dbReference>
<feature type="domain" description="Histidine kinase" evidence="14">
    <location>
        <begin position="484"/>
        <end position="703"/>
    </location>
</feature>
<feature type="domain" description="Response regulatory" evidence="15">
    <location>
        <begin position="724"/>
        <end position="839"/>
    </location>
</feature>
<dbReference type="EC" id="2.7.13.3" evidence="3"/>
<dbReference type="SMART" id="SM00091">
    <property type="entry name" value="PAS"/>
    <property type="match status" value="1"/>
</dbReference>
<keyword evidence="11" id="KW-0472">Membrane</keyword>
<evidence type="ECO:0000313" key="17">
    <source>
        <dbReference type="EMBL" id="WFU64873.1"/>
    </source>
</evidence>
<dbReference type="SUPFAM" id="SSF55785">
    <property type="entry name" value="PYP-like sensor domain (PAS domain)"/>
    <property type="match status" value="1"/>
</dbReference>
<keyword evidence="11" id="KW-1133">Transmembrane helix</keyword>
<dbReference type="InterPro" id="IPR036097">
    <property type="entry name" value="HisK_dim/P_sf"/>
</dbReference>
<dbReference type="RefSeq" id="WP_310885530.1">
    <property type="nucleotide sequence ID" value="NZ_CP121646.1"/>
</dbReference>
<keyword evidence="9" id="KW-0418">Kinase</keyword>
<dbReference type="Pfam" id="PF02518">
    <property type="entry name" value="HATPase_c"/>
    <property type="match status" value="1"/>
</dbReference>
<dbReference type="PROSITE" id="PS50110">
    <property type="entry name" value="RESPONSE_REGULATORY"/>
    <property type="match status" value="1"/>
</dbReference>
<dbReference type="Pfam" id="PF08448">
    <property type="entry name" value="PAS_4"/>
    <property type="match status" value="1"/>
</dbReference>
<dbReference type="Gene3D" id="1.10.287.130">
    <property type="match status" value="1"/>
</dbReference>
<comment type="subcellular location">
    <subcellularLocation>
        <location evidence="2">Cell membrane</location>
        <topology evidence="2">Multi-pass membrane protein</topology>
    </subcellularLocation>
</comment>
<organism evidence="17 18">
    <name type="scientific">Bradyrhizobium brasilense</name>
    <dbReference type="NCBI Taxonomy" id="1419277"/>
    <lineage>
        <taxon>Bacteria</taxon>
        <taxon>Pseudomonadati</taxon>
        <taxon>Pseudomonadota</taxon>
        <taxon>Alphaproteobacteria</taxon>
        <taxon>Hyphomicrobiales</taxon>
        <taxon>Nitrobacteraceae</taxon>
        <taxon>Bradyrhizobium</taxon>
    </lineage>
</organism>
<dbReference type="InterPro" id="IPR004358">
    <property type="entry name" value="Sig_transdc_His_kin-like_C"/>
</dbReference>
<protein>
    <recommendedName>
        <fullName evidence="3">histidine kinase</fullName>
        <ecNumber evidence="3">2.7.13.3</ecNumber>
    </recommendedName>
</protein>
<evidence type="ECO:0000259" key="15">
    <source>
        <dbReference type="PROSITE" id="PS50110"/>
    </source>
</evidence>
<evidence type="ECO:0000256" key="4">
    <source>
        <dbReference type="ARBA" id="ARBA00022475"/>
    </source>
</evidence>
<dbReference type="Gene3D" id="3.40.50.2300">
    <property type="match status" value="1"/>
</dbReference>
<evidence type="ECO:0000256" key="12">
    <source>
        <dbReference type="ARBA" id="ARBA00023012"/>
    </source>
</evidence>
<name>A0ABY8JLF2_9BRAD</name>
<keyword evidence="18" id="KW-1185">Reference proteome</keyword>
<evidence type="ECO:0000256" key="9">
    <source>
        <dbReference type="ARBA" id="ARBA00022777"/>
    </source>
</evidence>
<dbReference type="SMART" id="SM00388">
    <property type="entry name" value="HisKA"/>
    <property type="match status" value="1"/>
</dbReference>
<sequence>MLVAVALLPAIAIQGYNEFDRRRARQFDVQDHALSLAKLAAADQQQIVQGIRQVLIALSELPSIKSRDSSRCIAYLSAIKQRFPAFITIIVTDLNGLSFCHTDGKQVAVAKRSYFTRALATGAFTVGEFSIGLSSDRNVIQFALPFYDDNRSMGGVIIASLGLDWLGDYVARKASTGSALAVTDRNGTYLARYPDNDRFVGMKMPGFKHLMMEGRDAVDIADVDGIERIQSRAVLEDESGGFVISFGLDKAQAFTEIQRETLRDILLILLSTTLVLALASLGARQFIHRPLGRLVDAANQWRRGEFSRRVDIGADGEIALVADAFNTMADALECRERELSKAKDAAEEAAARITTIFESTNDSVLIVDRDWCIQYLNGPAWASIAEGHDIIGKTLFEAFQDDRQIEVLQQIEEKTSEQQPAFVEVYCPRRNIWYAINAFPSSQGFAIFLRDITEHKHALEARHQMEEQLHQSQKMESVGQLTGGVAHDFNNLLTVVSGNLELVETATDVRKVRKYAAAAQRAIDRGTKLTAQLLAFSRRQTLNPKVFNASQRISEFQDLVRQAVGAGYEVKLRTDDQLWLCYVDPSLLETALLNLVLNARDAMPDGGALQIETRNIVVEEGALTGCVAGPYVRLSVTDTGCGIPPEVQDRVFEPFFTTKEVGKGTGLGLSMVYGFVRQSGGHVAIESAPGEGTTISLYLPKAAQKAEVEEDVKPAQLITSGSERILLVDDNKDILEVTSEMLTMRGYQVSCARSGAEALRMLQSDQEFELLLTDIVMPNGMSGVELARDARRLRHGIKILLTSGYARDALQRHNAVDEFPIIRKPFRLTELARSIQAVMKCTKSATADR</sequence>
<dbReference type="SUPFAM" id="SSF158472">
    <property type="entry name" value="HAMP domain-like"/>
    <property type="match status" value="1"/>
</dbReference>
<dbReference type="CDD" id="cd00130">
    <property type="entry name" value="PAS"/>
    <property type="match status" value="1"/>
</dbReference>
<dbReference type="InterPro" id="IPR000014">
    <property type="entry name" value="PAS"/>
</dbReference>
<keyword evidence="5 13" id="KW-0597">Phosphoprotein</keyword>
<dbReference type="InterPro" id="IPR001789">
    <property type="entry name" value="Sig_transdc_resp-reg_receiver"/>
</dbReference>
<dbReference type="SUPFAM" id="SSF103190">
    <property type="entry name" value="Sensory domain-like"/>
    <property type="match status" value="1"/>
</dbReference>
<dbReference type="Proteomes" id="UP001221546">
    <property type="component" value="Chromosome"/>
</dbReference>
<evidence type="ECO:0000256" key="10">
    <source>
        <dbReference type="ARBA" id="ARBA00022840"/>
    </source>
</evidence>
<dbReference type="SUPFAM" id="SSF55874">
    <property type="entry name" value="ATPase domain of HSP90 chaperone/DNA topoisomerase II/histidine kinase"/>
    <property type="match status" value="1"/>
</dbReference>
<dbReference type="InterPro" id="IPR036890">
    <property type="entry name" value="HATPase_C_sf"/>
</dbReference>
<dbReference type="PANTHER" id="PTHR43065">
    <property type="entry name" value="SENSOR HISTIDINE KINASE"/>
    <property type="match status" value="1"/>
</dbReference>
<dbReference type="InterPro" id="IPR013656">
    <property type="entry name" value="PAS_4"/>
</dbReference>
<dbReference type="SMART" id="SM00304">
    <property type="entry name" value="HAMP"/>
    <property type="match status" value="1"/>
</dbReference>
<keyword evidence="8" id="KW-0547">Nucleotide-binding</keyword>
<evidence type="ECO:0000256" key="3">
    <source>
        <dbReference type="ARBA" id="ARBA00012438"/>
    </source>
</evidence>
<keyword evidence="12" id="KW-0902">Two-component regulatory system</keyword>
<evidence type="ECO:0000313" key="18">
    <source>
        <dbReference type="Proteomes" id="UP001221546"/>
    </source>
</evidence>
<dbReference type="GO" id="GO:0005524">
    <property type="term" value="F:ATP binding"/>
    <property type="evidence" value="ECO:0007669"/>
    <property type="project" value="UniProtKB-KW"/>
</dbReference>
<dbReference type="Gene3D" id="3.30.450.20">
    <property type="entry name" value="PAS domain"/>
    <property type="match status" value="2"/>
</dbReference>
<gene>
    <name evidence="17" type="ORF">QA636_04810</name>
</gene>